<comment type="caution">
    <text evidence="1">The sequence shown here is derived from an EMBL/GenBank/DDBJ whole genome shotgun (WGS) entry which is preliminary data.</text>
</comment>
<evidence type="ECO:0008006" key="2">
    <source>
        <dbReference type="Google" id="ProtNLM"/>
    </source>
</evidence>
<gene>
    <name evidence="1" type="ORF">ENL47_05605</name>
</gene>
<dbReference type="AlphaFoldDB" id="A0A7C5UY61"/>
<dbReference type="EMBL" id="DRUB01000105">
    <property type="protein sequence ID" value="HHR96281.1"/>
    <property type="molecule type" value="Genomic_DNA"/>
</dbReference>
<organism evidence="1">
    <name type="scientific">Ignisphaera aggregans</name>
    <dbReference type="NCBI Taxonomy" id="334771"/>
    <lineage>
        <taxon>Archaea</taxon>
        <taxon>Thermoproteota</taxon>
        <taxon>Thermoprotei</taxon>
        <taxon>Desulfurococcales</taxon>
        <taxon>Desulfurococcaceae</taxon>
        <taxon>Ignisphaera</taxon>
    </lineage>
</organism>
<name>A0A7C5UY61_9CREN</name>
<proteinExistence type="predicted"/>
<accession>A0A7C5UY61</accession>
<protein>
    <recommendedName>
        <fullName evidence="2">Transposase</fullName>
    </recommendedName>
</protein>
<evidence type="ECO:0000313" key="1">
    <source>
        <dbReference type="EMBL" id="HHR96281.1"/>
    </source>
</evidence>
<reference evidence="1" key="1">
    <citation type="journal article" date="2020" name="mSystems">
        <title>Genome- and Community-Level Interaction Insights into Carbon Utilization and Element Cycling Functions of Hydrothermarchaeota in Hydrothermal Sediment.</title>
        <authorList>
            <person name="Zhou Z."/>
            <person name="Liu Y."/>
            <person name="Xu W."/>
            <person name="Pan J."/>
            <person name="Luo Z.H."/>
            <person name="Li M."/>
        </authorList>
    </citation>
    <scope>NUCLEOTIDE SEQUENCE [LARGE SCALE GENOMIC DNA]</scope>
    <source>
        <strain evidence="1">SpSt-1</strain>
    </source>
</reference>
<sequence>MRMLGLRAHHVKEIYTYANSLVETARNNGGKRSVLRKLTARIGKYYYKLDLDNIVLTLKLHNGYEAKLRLVAPSERVVKYKEWSNYELVVKYDSKNFWVSVYFKKTVKPVKHGTIIAVDLNFDNLTLAVFMFNSKLIRLKRYRTPLRKMLTHKIWIERVQKRYPESWKFIKNVRRTIERPW</sequence>